<proteinExistence type="predicted"/>
<evidence type="ECO:0000313" key="3">
    <source>
        <dbReference type="Proteomes" id="UP000323439"/>
    </source>
</evidence>
<gene>
    <name evidence="2" type="ORF">SAMN02910315_01394</name>
</gene>
<accession>A0A1G5WGK2</accession>
<feature type="region of interest" description="Disordered" evidence="1">
    <location>
        <begin position="324"/>
        <end position="356"/>
    </location>
</feature>
<dbReference type="AlphaFoldDB" id="A0A1G5WGK2"/>
<feature type="compositionally biased region" description="Basic residues" evidence="1">
    <location>
        <begin position="326"/>
        <end position="348"/>
    </location>
</feature>
<dbReference type="Proteomes" id="UP000323439">
    <property type="component" value="Unassembled WGS sequence"/>
</dbReference>
<keyword evidence="3" id="KW-1185">Reference proteome</keyword>
<organism evidence="2 3">
    <name type="scientific">Methanobrevibacter millerae</name>
    <dbReference type="NCBI Taxonomy" id="230361"/>
    <lineage>
        <taxon>Archaea</taxon>
        <taxon>Methanobacteriati</taxon>
        <taxon>Methanobacteriota</taxon>
        <taxon>Methanomada group</taxon>
        <taxon>Methanobacteria</taxon>
        <taxon>Methanobacteriales</taxon>
        <taxon>Methanobacteriaceae</taxon>
        <taxon>Methanobrevibacter</taxon>
    </lineage>
</organism>
<sequence length="386" mass="46497">MLCPKCGRKVIPELSKCNFCNFDFLIAFDKYNGWELRTHKKIKKYRINNDFKIYNERIKITDELFNITDKDSFKSYLIENNISNEEWNIIQFKLISDIYLNNIKKKQLKHEINKSINSYDGEYKYKLKILTKNFVNLIRLAGVNPFSRYFVRNLNKYNLSIVEGLEVLGCVMKDLLYGTIKYEDLDAKINYFMNLTTSNSQRIEYEEKLNNALEEYFRLTGRNYFSEDFEEKLIKYNLSIKDAYNIKEELLKEIYLKDLFGSIELRLNILIEEEYYNKKDRKAKKSKTDSNNFSVIMDEFSTNMELIGDYYTYYDIDETSFESKNKNKNKHKRKHKHKNKQKKRRKKNSNTYNPINEELGSDDYVFDDMLDIEKECLGDFEDIFYE</sequence>
<evidence type="ECO:0000313" key="2">
    <source>
        <dbReference type="EMBL" id="SDA57190.1"/>
    </source>
</evidence>
<name>A0A1G5WGK2_9EURY</name>
<dbReference type="RefSeq" id="WP_149731943.1">
    <property type="nucleotide sequence ID" value="NZ_FMXB01000010.1"/>
</dbReference>
<reference evidence="2 3" key="1">
    <citation type="submission" date="2016-10" db="EMBL/GenBank/DDBJ databases">
        <authorList>
            <person name="Varghese N."/>
            <person name="Submissions S."/>
        </authorList>
    </citation>
    <scope>NUCLEOTIDE SEQUENCE [LARGE SCALE GENOMIC DNA]</scope>
    <source>
        <strain evidence="2 3">DSM 16643</strain>
    </source>
</reference>
<evidence type="ECO:0000256" key="1">
    <source>
        <dbReference type="SAM" id="MobiDB-lite"/>
    </source>
</evidence>
<protein>
    <submittedName>
        <fullName evidence="2">Uncharacterized protein</fullName>
    </submittedName>
</protein>
<dbReference type="EMBL" id="FMXB01000010">
    <property type="protein sequence ID" value="SDA57190.1"/>
    <property type="molecule type" value="Genomic_DNA"/>
</dbReference>